<dbReference type="PANTHER" id="PTHR33450:SF12">
    <property type="entry name" value="COTTON FIBER PROTEIN"/>
    <property type="match status" value="1"/>
</dbReference>
<dbReference type="InterPro" id="IPR008480">
    <property type="entry name" value="DUF761_pln"/>
</dbReference>
<evidence type="ECO:0000313" key="2">
    <source>
        <dbReference type="Proteomes" id="UP000652761"/>
    </source>
</evidence>
<accession>A0A843WV54</accession>
<dbReference type="PANTHER" id="PTHR33450">
    <property type="entry name" value="EMB|CAB67623.1-RELATED"/>
    <property type="match status" value="1"/>
</dbReference>
<reference evidence="1" key="1">
    <citation type="submission" date="2017-07" db="EMBL/GenBank/DDBJ databases">
        <title>Taro Niue Genome Assembly and Annotation.</title>
        <authorList>
            <person name="Atibalentja N."/>
            <person name="Keating K."/>
            <person name="Fields C.J."/>
        </authorList>
    </citation>
    <scope>NUCLEOTIDE SEQUENCE</scope>
    <source>
        <strain evidence="1">Niue_2</strain>
        <tissue evidence="1">Leaf</tissue>
    </source>
</reference>
<organism evidence="1 2">
    <name type="scientific">Colocasia esculenta</name>
    <name type="common">Wild taro</name>
    <name type="synonym">Arum esculentum</name>
    <dbReference type="NCBI Taxonomy" id="4460"/>
    <lineage>
        <taxon>Eukaryota</taxon>
        <taxon>Viridiplantae</taxon>
        <taxon>Streptophyta</taxon>
        <taxon>Embryophyta</taxon>
        <taxon>Tracheophyta</taxon>
        <taxon>Spermatophyta</taxon>
        <taxon>Magnoliopsida</taxon>
        <taxon>Liliopsida</taxon>
        <taxon>Araceae</taxon>
        <taxon>Aroideae</taxon>
        <taxon>Colocasieae</taxon>
        <taxon>Colocasia</taxon>
    </lineage>
</organism>
<name>A0A843WV54_COLES</name>
<dbReference type="EMBL" id="NMUH01005086">
    <property type="protein sequence ID" value="MQM11756.1"/>
    <property type="molecule type" value="Genomic_DNA"/>
</dbReference>
<dbReference type="AlphaFoldDB" id="A0A843WV54"/>
<dbReference type="Proteomes" id="UP000652761">
    <property type="component" value="Unassembled WGS sequence"/>
</dbReference>
<proteinExistence type="predicted"/>
<protein>
    <submittedName>
        <fullName evidence="1">Uncharacterized protein</fullName>
    </submittedName>
</protein>
<sequence>MAKLSSSSSSSNSHHLGHLPLWLISALRTAKMEGKASGLLKQVRHLLPSFVKAKLAAVKSKTSAVKTQLIIFGLLHNRKVLMSAISDKIHTLISSQYEKQEAGAAVSDDGICKMTAQHNAPSPKAAPPPEASEICTVESAGTTAGRDIISMQDMDYYPDLISHSLNFDDDVGGGNGTESVIDLVKKSQREDQGEFVLEEEIDQVAELFIKRFRRQMMLERLESFRRHQEGGA</sequence>
<dbReference type="OrthoDB" id="684076at2759"/>
<dbReference type="Pfam" id="PF05553">
    <property type="entry name" value="DUF761"/>
    <property type="match status" value="1"/>
</dbReference>
<gene>
    <name evidence="1" type="ORF">Taro_044667</name>
</gene>
<comment type="caution">
    <text evidence="1">The sequence shown here is derived from an EMBL/GenBank/DDBJ whole genome shotgun (WGS) entry which is preliminary data.</text>
</comment>
<evidence type="ECO:0000313" key="1">
    <source>
        <dbReference type="EMBL" id="MQM11756.1"/>
    </source>
</evidence>
<keyword evidence="2" id="KW-1185">Reference proteome</keyword>